<keyword evidence="2 7" id="KW-0812">Transmembrane</keyword>
<evidence type="ECO:0000313" key="9">
    <source>
        <dbReference type="EMBL" id="KAH9362005.1"/>
    </source>
</evidence>
<reference evidence="9 10" key="1">
    <citation type="journal article" date="2020" name="Cell">
        <title>Large-Scale Comparative Analyses of Tick Genomes Elucidate Their Genetic Diversity and Vector Capacities.</title>
        <authorList>
            <consortium name="Tick Genome and Microbiome Consortium (TIGMIC)"/>
            <person name="Jia N."/>
            <person name="Wang J."/>
            <person name="Shi W."/>
            <person name="Du L."/>
            <person name="Sun Y."/>
            <person name="Zhan W."/>
            <person name="Jiang J.F."/>
            <person name="Wang Q."/>
            <person name="Zhang B."/>
            <person name="Ji P."/>
            <person name="Bell-Sakyi L."/>
            <person name="Cui X.M."/>
            <person name="Yuan T.T."/>
            <person name="Jiang B.G."/>
            <person name="Yang W.F."/>
            <person name="Lam T.T."/>
            <person name="Chang Q.C."/>
            <person name="Ding S.J."/>
            <person name="Wang X.J."/>
            <person name="Zhu J.G."/>
            <person name="Ruan X.D."/>
            <person name="Zhao L."/>
            <person name="Wei J.T."/>
            <person name="Ye R.Z."/>
            <person name="Que T.C."/>
            <person name="Du C.H."/>
            <person name="Zhou Y.H."/>
            <person name="Cheng J.X."/>
            <person name="Dai P.F."/>
            <person name="Guo W.B."/>
            <person name="Han X.H."/>
            <person name="Huang E.J."/>
            <person name="Li L.F."/>
            <person name="Wei W."/>
            <person name="Gao Y.C."/>
            <person name="Liu J.Z."/>
            <person name="Shao H.Z."/>
            <person name="Wang X."/>
            <person name="Wang C.C."/>
            <person name="Yang T.C."/>
            <person name="Huo Q.B."/>
            <person name="Li W."/>
            <person name="Chen H.Y."/>
            <person name="Chen S.E."/>
            <person name="Zhou L.G."/>
            <person name="Ni X.B."/>
            <person name="Tian J.H."/>
            <person name="Sheng Y."/>
            <person name="Liu T."/>
            <person name="Pan Y.S."/>
            <person name="Xia L.Y."/>
            <person name="Li J."/>
            <person name="Zhao F."/>
            <person name="Cao W.C."/>
        </authorList>
    </citation>
    <scope>NUCLEOTIDE SEQUENCE [LARGE SCALE GENOMIC DNA]</scope>
    <source>
        <strain evidence="9">HaeL-2018</strain>
    </source>
</reference>
<keyword evidence="5" id="KW-0834">Unfolded protein response</keyword>
<evidence type="ECO:0000256" key="3">
    <source>
        <dbReference type="ARBA" id="ARBA00022989"/>
    </source>
</evidence>
<evidence type="ECO:0000259" key="8">
    <source>
        <dbReference type="PROSITE" id="PS50053"/>
    </source>
</evidence>
<keyword evidence="4 7" id="KW-0472">Membrane</keyword>
<evidence type="ECO:0000256" key="2">
    <source>
        <dbReference type="ARBA" id="ARBA00022692"/>
    </source>
</evidence>
<dbReference type="PANTHER" id="PTHR12943:SF27">
    <property type="entry name" value="HOMOCYSTEINE-INDUCED ENDOPLASMIC RETICULUM PROTEIN, ISOFORM A"/>
    <property type="match status" value="1"/>
</dbReference>
<keyword evidence="3 7" id="KW-1133">Transmembrane helix</keyword>
<protein>
    <recommendedName>
        <fullName evidence="8">Ubiquitin-like domain-containing protein</fullName>
    </recommendedName>
</protein>
<dbReference type="InterPro" id="IPR000626">
    <property type="entry name" value="Ubiquitin-like_dom"/>
</dbReference>
<feature type="region of interest" description="Disordered" evidence="6">
    <location>
        <begin position="195"/>
        <end position="245"/>
    </location>
</feature>
<dbReference type="Pfam" id="PF00240">
    <property type="entry name" value="ubiquitin"/>
    <property type="match status" value="1"/>
</dbReference>
<feature type="region of interest" description="Disordered" evidence="6">
    <location>
        <begin position="303"/>
        <end position="369"/>
    </location>
</feature>
<dbReference type="VEuPathDB" id="VectorBase:HLOH_062595"/>
<dbReference type="PANTHER" id="PTHR12943">
    <property type="entry name" value="HOMOCYSTEINE-RESPONSIVE ENDOPLASMIC RETICULUM-RESIDENT UNIQUITIN-LIKE DOMAIN HERPUD PROTEIN FAMILY MEMBER"/>
    <property type="match status" value="1"/>
</dbReference>
<accession>A0A9J6FGA9</accession>
<feature type="transmembrane region" description="Helical" evidence="7">
    <location>
        <begin position="279"/>
        <end position="298"/>
    </location>
</feature>
<feature type="domain" description="Ubiquitin-like" evidence="8">
    <location>
        <begin position="8"/>
        <end position="69"/>
    </location>
</feature>
<sequence>MAAHDMSTCLVIRAPHQKFGDQQVYCSLDWSVQQLKQHLSKVYPSKPKPEDQKLIYSGQLLDDEVPLKDVFRLMASSQPDLDITGGSVSPVPSASPVASPSSPASTDGLRHRGTSNVAIPNGQLPFAVGLPPGVSSPEQLMQQVALAQQLYAHYFAQYMQLLANLLIRVQSWSVCVMGCFPMCALSMHQAVPPVAPSAPAPASSSPPVAPAAAAAAAPPAPRAAPADNRGPRMNAQGGPLLDEEEEEAAQRDWLDWVYTVSRATVLLGIVYFYSSFGRFLVVTGIALLMYLYQGGWLLGPRRQQQQERGHDRNRAREANNEQQPQAAPVAGPREGPQQEGAGAAQLDGAGDQDGDAAVAPPPPPEPRVSPVAMVWTFVATFFTSLIPEQPPPVNAN</sequence>
<dbReference type="SUPFAM" id="SSF54236">
    <property type="entry name" value="Ubiquitin-like"/>
    <property type="match status" value="1"/>
</dbReference>
<dbReference type="OrthoDB" id="21589at2759"/>
<dbReference type="AlphaFoldDB" id="A0A9J6FGA9"/>
<dbReference type="InterPro" id="IPR029071">
    <property type="entry name" value="Ubiquitin-like_domsf"/>
</dbReference>
<gene>
    <name evidence="9" type="ORF">HPB48_014944</name>
</gene>
<dbReference type="Gene3D" id="3.10.20.90">
    <property type="entry name" value="Phosphatidylinositol 3-kinase Catalytic Subunit, Chain A, domain 1"/>
    <property type="match status" value="1"/>
</dbReference>
<dbReference type="GO" id="GO:0016020">
    <property type="term" value="C:membrane"/>
    <property type="evidence" value="ECO:0007669"/>
    <property type="project" value="UniProtKB-SubCell"/>
</dbReference>
<dbReference type="Proteomes" id="UP000821853">
    <property type="component" value="Chromosome 1"/>
</dbReference>
<evidence type="ECO:0000256" key="1">
    <source>
        <dbReference type="ARBA" id="ARBA00004370"/>
    </source>
</evidence>
<name>A0A9J6FGA9_HAELO</name>
<dbReference type="EMBL" id="JABSTR010000001">
    <property type="protein sequence ID" value="KAH9362005.1"/>
    <property type="molecule type" value="Genomic_DNA"/>
</dbReference>
<dbReference type="GO" id="GO:0030968">
    <property type="term" value="P:endoplasmic reticulum unfolded protein response"/>
    <property type="evidence" value="ECO:0007669"/>
    <property type="project" value="TreeGrafter"/>
</dbReference>
<dbReference type="PROSITE" id="PS50053">
    <property type="entry name" value="UBIQUITIN_2"/>
    <property type="match status" value="1"/>
</dbReference>
<feature type="region of interest" description="Disordered" evidence="6">
    <location>
        <begin position="83"/>
        <end position="115"/>
    </location>
</feature>
<dbReference type="CDD" id="cd01790">
    <property type="entry name" value="Ubl_HERP"/>
    <property type="match status" value="1"/>
</dbReference>
<dbReference type="FunFam" id="3.10.20.90:FF:000046">
    <property type="entry name" value="Homocysteine-responsive endoplasmic reticulum-resident ubiquitin-like domain member 2 protein"/>
    <property type="match status" value="1"/>
</dbReference>
<feature type="compositionally biased region" description="Low complexity" evidence="6">
    <location>
        <begin position="200"/>
        <end position="217"/>
    </location>
</feature>
<feature type="compositionally biased region" description="Basic and acidic residues" evidence="6">
    <location>
        <begin position="304"/>
        <end position="319"/>
    </location>
</feature>
<comment type="subcellular location">
    <subcellularLocation>
        <location evidence="1">Membrane</location>
    </subcellularLocation>
</comment>
<organism evidence="9 10">
    <name type="scientific">Haemaphysalis longicornis</name>
    <name type="common">Bush tick</name>
    <dbReference type="NCBI Taxonomy" id="44386"/>
    <lineage>
        <taxon>Eukaryota</taxon>
        <taxon>Metazoa</taxon>
        <taxon>Ecdysozoa</taxon>
        <taxon>Arthropoda</taxon>
        <taxon>Chelicerata</taxon>
        <taxon>Arachnida</taxon>
        <taxon>Acari</taxon>
        <taxon>Parasitiformes</taxon>
        <taxon>Ixodida</taxon>
        <taxon>Ixodoidea</taxon>
        <taxon>Ixodidae</taxon>
        <taxon>Haemaphysalinae</taxon>
        <taxon>Haemaphysalis</taxon>
    </lineage>
</organism>
<feature type="compositionally biased region" description="Low complexity" evidence="6">
    <location>
        <begin position="87"/>
        <end position="105"/>
    </location>
</feature>
<proteinExistence type="predicted"/>
<dbReference type="InterPro" id="IPR039751">
    <property type="entry name" value="HERPUD1/2"/>
</dbReference>
<evidence type="ECO:0000256" key="5">
    <source>
        <dbReference type="ARBA" id="ARBA00023230"/>
    </source>
</evidence>
<keyword evidence="10" id="KW-1185">Reference proteome</keyword>
<evidence type="ECO:0000256" key="7">
    <source>
        <dbReference type="SAM" id="Phobius"/>
    </source>
</evidence>
<evidence type="ECO:0000256" key="4">
    <source>
        <dbReference type="ARBA" id="ARBA00023136"/>
    </source>
</evidence>
<evidence type="ECO:0000313" key="10">
    <source>
        <dbReference type="Proteomes" id="UP000821853"/>
    </source>
</evidence>
<evidence type="ECO:0000256" key="6">
    <source>
        <dbReference type="SAM" id="MobiDB-lite"/>
    </source>
</evidence>
<comment type="caution">
    <text evidence="9">The sequence shown here is derived from an EMBL/GenBank/DDBJ whole genome shotgun (WGS) entry which is preliminary data.</text>
</comment>
<feature type="compositionally biased region" description="Low complexity" evidence="6">
    <location>
        <begin position="337"/>
        <end position="349"/>
    </location>
</feature>
<dbReference type="OMA" id="DQTVDCM"/>